<accession>A0A401UD15</accession>
<gene>
    <name evidence="1" type="ORF">SanaruYs_30260</name>
</gene>
<proteinExistence type="predicted"/>
<organism evidence="1 2">
    <name type="scientific">Chryseotalea sanaruensis</name>
    <dbReference type="NCBI Taxonomy" id="2482724"/>
    <lineage>
        <taxon>Bacteria</taxon>
        <taxon>Pseudomonadati</taxon>
        <taxon>Bacteroidota</taxon>
        <taxon>Cytophagia</taxon>
        <taxon>Cytophagales</taxon>
        <taxon>Chryseotaleaceae</taxon>
        <taxon>Chryseotalea</taxon>
    </lineage>
</organism>
<evidence type="ECO:0000313" key="2">
    <source>
        <dbReference type="Proteomes" id="UP000288227"/>
    </source>
</evidence>
<sequence length="85" mass="9682">MIFQISEAKFLPSEKRTRIGNWIKIHTEVMKKNMHGFCYINNSFIPMTILKGILLANKPPVPYTVVGSESEGIAWAKEKIASYPQ</sequence>
<comment type="caution">
    <text evidence="1">The sequence shown here is derived from an EMBL/GenBank/DDBJ whole genome shotgun (WGS) entry which is preliminary data.</text>
</comment>
<evidence type="ECO:0008006" key="3">
    <source>
        <dbReference type="Google" id="ProtNLM"/>
    </source>
</evidence>
<name>A0A401UD15_9BACT</name>
<dbReference type="Proteomes" id="UP000288227">
    <property type="component" value="Unassembled WGS sequence"/>
</dbReference>
<dbReference type="AlphaFoldDB" id="A0A401UD15"/>
<evidence type="ECO:0000313" key="1">
    <source>
        <dbReference type="EMBL" id="GCC52787.1"/>
    </source>
</evidence>
<keyword evidence="2" id="KW-1185">Reference proteome</keyword>
<dbReference type="EMBL" id="BHXQ01000005">
    <property type="protein sequence ID" value="GCC52787.1"/>
    <property type="molecule type" value="Genomic_DNA"/>
</dbReference>
<protein>
    <recommendedName>
        <fullName evidence="3">STAS/SEC14 domain-containing protein</fullName>
    </recommendedName>
</protein>
<reference evidence="1 2" key="1">
    <citation type="submission" date="2018-11" db="EMBL/GenBank/DDBJ databases">
        <title>Chryseotalea sanarue gen. nov., sp., nov., a member of the family Cytophagaceae, isolated from a brackish lake in Hamamatsu Japan.</title>
        <authorList>
            <person name="Maejima Y."/>
            <person name="Iino T."/>
            <person name="Muraguchi Y."/>
            <person name="Fukuda K."/>
            <person name="Ohkuma M."/>
            <person name="Moriuchi R."/>
            <person name="Dohra H."/>
            <person name="Kimbara K."/>
            <person name="Shintani M."/>
        </authorList>
    </citation>
    <scope>NUCLEOTIDE SEQUENCE [LARGE SCALE GENOMIC DNA]</scope>
    <source>
        <strain evidence="1 2">Ys</strain>
    </source>
</reference>